<accession>A0A4U0QRN7</accession>
<protein>
    <submittedName>
        <fullName evidence="1">Uncharacterized protein</fullName>
    </submittedName>
</protein>
<dbReference type="GO" id="GO:0003677">
    <property type="term" value="F:DNA binding"/>
    <property type="evidence" value="ECO:0007669"/>
    <property type="project" value="InterPro"/>
</dbReference>
<sequence>MKIKQMHIVPLSRQALVILNELQAISESKQCVLPTARNGEGASHLQTTTFIRALRQIGYARGELTFHGSGQWL</sequence>
<dbReference type="Proteomes" id="UP000310016">
    <property type="component" value="Unassembled WGS sequence"/>
</dbReference>
<keyword evidence="2" id="KW-1185">Reference proteome</keyword>
<gene>
    <name evidence="1" type="ORF">FAZ21_01000</name>
</gene>
<organism evidence="1 2">
    <name type="scientific">Chitiniphilus eburneus</name>
    <dbReference type="NCBI Taxonomy" id="2571148"/>
    <lineage>
        <taxon>Bacteria</taxon>
        <taxon>Pseudomonadati</taxon>
        <taxon>Pseudomonadota</taxon>
        <taxon>Betaproteobacteria</taxon>
        <taxon>Neisseriales</taxon>
        <taxon>Chitinibacteraceae</taxon>
        <taxon>Chitiniphilus</taxon>
    </lineage>
</organism>
<proteinExistence type="predicted"/>
<dbReference type="SUPFAM" id="SSF56349">
    <property type="entry name" value="DNA breaking-rejoining enzymes"/>
    <property type="match status" value="1"/>
</dbReference>
<dbReference type="InterPro" id="IPR011010">
    <property type="entry name" value="DNA_brk_join_enz"/>
</dbReference>
<evidence type="ECO:0000313" key="1">
    <source>
        <dbReference type="EMBL" id="TJZ78894.1"/>
    </source>
</evidence>
<reference evidence="1 2" key="1">
    <citation type="submission" date="2019-04" db="EMBL/GenBank/DDBJ databases">
        <title>Chitiniphilus eburnea sp. nov., a novel chitinolytic bacterium isolated from aquaculture sludge.</title>
        <authorList>
            <person name="Sheng M."/>
        </authorList>
    </citation>
    <scope>NUCLEOTIDE SEQUENCE [LARGE SCALE GENOMIC DNA]</scope>
    <source>
        <strain evidence="1 2">HX-2-15</strain>
    </source>
</reference>
<name>A0A4U0QRN7_9NEIS</name>
<dbReference type="AlphaFoldDB" id="A0A4U0QRN7"/>
<dbReference type="RefSeq" id="WP_136771409.1">
    <property type="nucleotide sequence ID" value="NZ_SUMF01000001.1"/>
</dbReference>
<evidence type="ECO:0000313" key="2">
    <source>
        <dbReference type="Proteomes" id="UP000310016"/>
    </source>
</evidence>
<dbReference type="OrthoDB" id="9775880at2"/>
<comment type="caution">
    <text evidence="1">The sequence shown here is derived from an EMBL/GenBank/DDBJ whole genome shotgun (WGS) entry which is preliminary data.</text>
</comment>
<dbReference type="EMBL" id="SUMF01000001">
    <property type="protein sequence ID" value="TJZ78894.1"/>
    <property type="molecule type" value="Genomic_DNA"/>
</dbReference>